<evidence type="ECO:0000313" key="2">
    <source>
        <dbReference type="EMBL" id="TNN31246.1"/>
    </source>
</evidence>
<protein>
    <submittedName>
        <fullName evidence="2">Putative tRNA pseudouridine synthase Pus10</fullName>
    </submittedName>
</protein>
<feature type="region of interest" description="Disordered" evidence="1">
    <location>
        <begin position="56"/>
        <end position="87"/>
    </location>
</feature>
<organism evidence="2 3">
    <name type="scientific">Liparis tanakae</name>
    <name type="common">Tanaka's snailfish</name>
    <dbReference type="NCBI Taxonomy" id="230148"/>
    <lineage>
        <taxon>Eukaryota</taxon>
        <taxon>Metazoa</taxon>
        <taxon>Chordata</taxon>
        <taxon>Craniata</taxon>
        <taxon>Vertebrata</taxon>
        <taxon>Euteleostomi</taxon>
        <taxon>Actinopterygii</taxon>
        <taxon>Neopterygii</taxon>
        <taxon>Teleostei</taxon>
        <taxon>Neoteleostei</taxon>
        <taxon>Acanthomorphata</taxon>
        <taxon>Eupercaria</taxon>
        <taxon>Perciformes</taxon>
        <taxon>Cottioidei</taxon>
        <taxon>Cottales</taxon>
        <taxon>Liparidae</taxon>
        <taxon>Liparis</taxon>
    </lineage>
</organism>
<feature type="compositionally biased region" description="Basic and acidic residues" evidence="1">
    <location>
        <begin position="56"/>
        <end position="74"/>
    </location>
</feature>
<gene>
    <name evidence="2" type="primary">Pus10_1</name>
    <name evidence="2" type="ORF">EYF80_058602</name>
</gene>
<dbReference type="Gene3D" id="1.10.10.2050">
    <property type="match status" value="1"/>
</dbReference>
<dbReference type="EMBL" id="SRLO01003646">
    <property type="protein sequence ID" value="TNN31246.1"/>
    <property type="molecule type" value="Genomic_DNA"/>
</dbReference>
<comment type="caution">
    <text evidence="2">The sequence shown here is derived from an EMBL/GenBank/DDBJ whole genome shotgun (WGS) entry which is preliminary data.</text>
</comment>
<dbReference type="AlphaFoldDB" id="A0A4Z2EQR3"/>
<sequence length="130" mass="14547">MLPLKEKDKPIVRKLLSSGCCARCVLRFCCVTLQAAYRKPPQDTLRELRAFVHDAENGETRESVEGNGESRDEAAAVEPAGDPPSKRAKLEPLCVREVSVCVCVCMFVCVSVCVFNGDLWLRGRYYSQIY</sequence>
<evidence type="ECO:0000256" key="1">
    <source>
        <dbReference type="SAM" id="MobiDB-lite"/>
    </source>
</evidence>
<dbReference type="FunFam" id="1.10.10.2050:FF:000001">
    <property type="entry name" value="putative tRNA pseudouridine synthase Pus10"/>
    <property type="match status" value="1"/>
</dbReference>
<keyword evidence="3" id="KW-1185">Reference proteome</keyword>
<proteinExistence type="predicted"/>
<evidence type="ECO:0000313" key="3">
    <source>
        <dbReference type="Proteomes" id="UP000314294"/>
    </source>
</evidence>
<dbReference type="Proteomes" id="UP000314294">
    <property type="component" value="Unassembled WGS sequence"/>
</dbReference>
<accession>A0A4Z2EQR3</accession>
<dbReference type="OrthoDB" id="8896415at2759"/>
<reference evidence="2 3" key="1">
    <citation type="submission" date="2019-03" db="EMBL/GenBank/DDBJ databases">
        <title>First draft genome of Liparis tanakae, snailfish: a comprehensive survey of snailfish specific genes.</title>
        <authorList>
            <person name="Kim W."/>
            <person name="Song I."/>
            <person name="Jeong J.-H."/>
            <person name="Kim D."/>
            <person name="Kim S."/>
            <person name="Ryu S."/>
            <person name="Song J.Y."/>
            <person name="Lee S.K."/>
        </authorList>
    </citation>
    <scope>NUCLEOTIDE SEQUENCE [LARGE SCALE GENOMIC DNA]</scope>
    <source>
        <tissue evidence="2">Muscle</tissue>
    </source>
</reference>
<name>A0A4Z2EQR3_9TELE</name>